<feature type="compositionally biased region" description="Polar residues" evidence="1">
    <location>
        <begin position="15"/>
        <end position="32"/>
    </location>
</feature>
<dbReference type="PANTHER" id="PTHR36456">
    <property type="entry name" value="UPF0232 PROTEIN SCO3875"/>
    <property type="match status" value="1"/>
</dbReference>
<feature type="region of interest" description="Disordered" evidence="1">
    <location>
        <begin position="1"/>
        <end position="50"/>
    </location>
</feature>
<evidence type="ECO:0000313" key="3">
    <source>
        <dbReference type="Proteomes" id="UP000319143"/>
    </source>
</evidence>
<proteinExistence type="predicted"/>
<name>A0A5C6DZC5_9BACT</name>
<dbReference type="InterPro" id="IPR007922">
    <property type="entry name" value="DciA-like"/>
</dbReference>
<dbReference type="Pfam" id="PF05258">
    <property type="entry name" value="DciA"/>
    <property type="match status" value="1"/>
</dbReference>
<sequence length="150" mass="16984">MQAVGRSEANRIESIDQSTVGTRSNEGNSEMARQSDKRRQERVAYQGADEERPRVRRLGSLVNQLISRRGYAQVAVVNEIEATIVASIEESIRSSVRVGNIRRGVLDIYATDSVTLQELNFQKRSILKKIVKQHPQSKVTDLKFRIQTES</sequence>
<organism evidence="2 3">
    <name type="scientific">Novipirellula artificiosorum</name>
    <dbReference type="NCBI Taxonomy" id="2528016"/>
    <lineage>
        <taxon>Bacteria</taxon>
        <taxon>Pseudomonadati</taxon>
        <taxon>Planctomycetota</taxon>
        <taxon>Planctomycetia</taxon>
        <taxon>Pirellulales</taxon>
        <taxon>Pirellulaceae</taxon>
        <taxon>Novipirellula</taxon>
    </lineage>
</organism>
<keyword evidence="3" id="KW-1185">Reference proteome</keyword>
<dbReference type="EMBL" id="SJPV01000002">
    <property type="protein sequence ID" value="TWU40801.1"/>
    <property type="molecule type" value="Genomic_DNA"/>
</dbReference>
<dbReference type="PANTHER" id="PTHR36456:SF1">
    <property type="entry name" value="UPF0232 PROTEIN SCO3875"/>
    <property type="match status" value="1"/>
</dbReference>
<dbReference type="Proteomes" id="UP000319143">
    <property type="component" value="Unassembled WGS sequence"/>
</dbReference>
<evidence type="ECO:0000313" key="2">
    <source>
        <dbReference type="EMBL" id="TWU40801.1"/>
    </source>
</evidence>
<evidence type="ECO:0000256" key="1">
    <source>
        <dbReference type="SAM" id="MobiDB-lite"/>
    </source>
</evidence>
<comment type="caution">
    <text evidence="2">The sequence shown here is derived from an EMBL/GenBank/DDBJ whole genome shotgun (WGS) entry which is preliminary data.</text>
</comment>
<protein>
    <submittedName>
        <fullName evidence="2">Uncharacterized protein</fullName>
    </submittedName>
</protein>
<dbReference type="AlphaFoldDB" id="A0A5C6DZC5"/>
<reference evidence="2 3" key="1">
    <citation type="submission" date="2019-02" db="EMBL/GenBank/DDBJ databases">
        <title>Deep-cultivation of Planctomycetes and their phenomic and genomic characterization uncovers novel biology.</title>
        <authorList>
            <person name="Wiegand S."/>
            <person name="Jogler M."/>
            <person name="Boedeker C."/>
            <person name="Pinto D."/>
            <person name="Vollmers J."/>
            <person name="Rivas-Marin E."/>
            <person name="Kohn T."/>
            <person name="Peeters S.H."/>
            <person name="Heuer A."/>
            <person name="Rast P."/>
            <person name="Oberbeckmann S."/>
            <person name="Bunk B."/>
            <person name="Jeske O."/>
            <person name="Meyerdierks A."/>
            <person name="Storesund J.E."/>
            <person name="Kallscheuer N."/>
            <person name="Luecker S."/>
            <person name="Lage O.M."/>
            <person name="Pohl T."/>
            <person name="Merkel B.J."/>
            <person name="Hornburger P."/>
            <person name="Mueller R.-W."/>
            <person name="Bruemmer F."/>
            <person name="Labrenz M."/>
            <person name="Spormann A.M."/>
            <person name="Op Den Camp H."/>
            <person name="Overmann J."/>
            <person name="Amann R."/>
            <person name="Jetten M.S.M."/>
            <person name="Mascher T."/>
            <person name="Medema M.H."/>
            <person name="Devos D.P."/>
            <person name="Kaster A.-K."/>
            <person name="Ovreas L."/>
            <person name="Rohde M."/>
            <person name="Galperin M.Y."/>
            <person name="Jogler C."/>
        </authorList>
    </citation>
    <scope>NUCLEOTIDE SEQUENCE [LARGE SCALE GENOMIC DNA]</scope>
    <source>
        <strain evidence="2 3">Poly41</strain>
    </source>
</reference>
<gene>
    <name evidence="2" type="ORF">Poly41_16360</name>
</gene>
<accession>A0A5C6DZC5</accession>
<feature type="compositionally biased region" description="Basic and acidic residues" evidence="1">
    <location>
        <begin position="33"/>
        <end position="42"/>
    </location>
</feature>